<feature type="region of interest" description="Disordered" evidence="1">
    <location>
        <begin position="408"/>
        <end position="451"/>
    </location>
</feature>
<evidence type="ECO:0000313" key="3">
    <source>
        <dbReference type="EMBL" id="WCE46138.1"/>
    </source>
</evidence>
<evidence type="ECO:0000313" key="4">
    <source>
        <dbReference type="Proteomes" id="UP001211044"/>
    </source>
</evidence>
<keyword evidence="2" id="KW-0472">Membrane</keyword>
<dbReference type="AlphaFoldDB" id="A0AB38XPB5"/>
<dbReference type="PANTHER" id="PTHR37814">
    <property type="entry name" value="CONSERVED MEMBRANE PROTEIN"/>
    <property type="match status" value="1"/>
</dbReference>
<feature type="transmembrane region" description="Helical" evidence="2">
    <location>
        <begin position="324"/>
        <end position="345"/>
    </location>
</feature>
<feature type="transmembrane region" description="Helical" evidence="2">
    <location>
        <begin position="83"/>
        <end position="105"/>
    </location>
</feature>
<feature type="compositionally biased region" description="Polar residues" evidence="1">
    <location>
        <begin position="442"/>
        <end position="451"/>
    </location>
</feature>
<feature type="transmembrane region" description="Helical" evidence="2">
    <location>
        <begin position="299"/>
        <end position="318"/>
    </location>
</feature>
<dbReference type="EMBL" id="CP116394">
    <property type="protein sequence ID" value="WCE46138.1"/>
    <property type="molecule type" value="Genomic_DNA"/>
</dbReference>
<dbReference type="RefSeq" id="WP_004807046.1">
    <property type="nucleotide sequence ID" value="NZ_CP116394.1"/>
</dbReference>
<dbReference type="KEGG" id="wne:PIG85_00395"/>
<dbReference type="Proteomes" id="UP001211044">
    <property type="component" value="Chromosome"/>
</dbReference>
<feature type="transmembrane region" description="Helical" evidence="2">
    <location>
        <begin position="139"/>
        <end position="161"/>
    </location>
</feature>
<feature type="transmembrane region" description="Helical" evidence="2">
    <location>
        <begin position="189"/>
        <end position="207"/>
    </location>
</feature>
<protein>
    <recommendedName>
        <fullName evidence="5">Membrane protein YkvI</fullName>
    </recommendedName>
</protein>
<evidence type="ECO:0000256" key="2">
    <source>
        <dbReference type="SAM" id="Phobius"/>
    </source>
</evidence>
<gene>
    <name evidence="3" type="ORF">PIG85_00395</name>
</gene>
<organism evidence="3 4">
    <name type="scientific">Winkia neuii subsp. anitrata</name>
    <dbReference type="NCBI Taxonomy" id="29318"/>
    <lineage>
        <taxon>Bacteria</taxon>
        <taxon>Bacillati</taxon>
        <taxon>Actinomycetota</taxon>
        <taxon>Actinomycetes</taxon>
        <taxon>Actinomycetales</taxon>
        <taxon>Actinomycetaceae</taxon>
        <taxon>Winkia</taxon>
    </lineage>
</organism>
<keyword evidence="2" id="KW-0812">Transmembrane</keyword>
<dbReference type="InterPro" id="IPR038728">
    <property type="entry name" value="YkvI-like"/>
</dbReference>
<feature type="transmembrane region" description="Helical" evidence="2">
    <location>
        <begin position="219"/>
        <end position="244"/>
    </location>
</feature>
<accession>A0AB38XPB5</accession>
<reference evidence="3" key="1">
    <citation type="submission" date="2023-01" db="EMBL/GenBank/DDBJ databases">
        <title>Comparative Genomic Analysis of the Clinically-Derived Winkia Strain NY0527 Provides Evidence into the Taxonomic Reassignment of Winkia neuii and Characterizes Their Virulence Traits.</title>
        <authorList>
            <person name="Cai X."/>
            <person name="Peng Y."/>
            <person name="Li M."/>
            <person name="Qiu Y."/>
            <person name="Wang Y."/>
            <person name="Xu L."/>
            <person name="Hou Q."/>
        </authorList>
    </citation>
    <scope>NUCLEOTIDE SEQUENCE</scope>
    <source>
        <strain evidence="3">NY0527</strain>
    </source>
</reference>
<dbReference type="PANTHER" id="PTHR37814:SF1">
    <property type="entry name" value="MEMBRANE PROTEIN"/>
    <property type="match status" value="1"/>
</dbReference>
<feature type="transmembrane region" description="Helical" evidence="2">
    <location>
        <begin position="40"/>
        <end position="63"/>
    </location>
</feature>
<keyword evidence="2" id="KW-1133">Transmembrane helix</keyword>
<evidence type="ECO:0008006" key="5">
    <source>
        <dbReference type="Google" id="ProtNLM"/>
    </source>
</evidence>
<sequence>MIKRAIGIALAFIGLVVGAGFASGQEISQYFVAFGLSGIWGAVIAGVVMAAAGLATLELGSYFQAKEHRFVLDRVTHPILSRFFDASIMFTLFFTGVIMIAGAGANLQQQFGLPIIVGALIMVGMVILAGFLDVDKVTRLIGAITPLVIIFLVSVAIYSIVTATESVSTLTPVAHATVHTSLPHWSISALNYVGMEFIIAVSMAIVMGGDFVDPRSAGLGGLLGGIVFGVLLALSALGLIYAVRDTAGYDMPTLQMVELVSPKLAVVVALIIFGMIFNTAIGMFYAFAKRASSSKPERFRPILIVTTLVAFGVSFIGFKKLIAIFYPIIGYIGIVLIAVMVYAWLRQRSNISDEAERRGRIRALVARKLNPGLRFGRKHAAALKRALSRSPIRDKDLSDSIHDEVAQELASDDEVNFSEEDAAKYSTEDKDSKPEEAPAKPSEQSGGSTAQ</sequence>
<evidence type="ECO:0000256" key="1">
    <source>
        <dbReference type="SAM" id="MobiDB-lite"/>
    </source>
</evidence>
<feature type="transmembrane region" description="Helical" evidence="2">
    <location>
        <begin position="264"/>
        <end position="287"/>
    </location>
</feature>
<proteinExistence type="predicted"/>
<feature type="compositionally biased region" description="Acidic residues" evidence="1">
    <location>
        <begin position="410"/>
        <end position="420"/>
    </location>
</feature>
<feature type="compositionally biased region" description="Basic and acidic residues" evidence="1">
    <location>
        <begin position="421"/>
        <end position="438"/>
    </location>
</feature>
<name>A0AB38XPB5_9ACTO</name>
<feature type="transmembrane region" description="Helical" evidence="2">
    <location>
        <begin position="111"/>
        <end position="132"/>
    </location>
</feature>